<gene>
    <name evidence="6" type="ORF">N787_08770</name>
</gene>
<dbReference type="STRING" id="1384056.N787_08770"/>
<evidence type="ECO:0000313" key="7">
    <source>
        <dbReference type="Proteomes" id="UP000029393"/>
    </source>
</evidence>
<dbReference type="PANTHER" id="PTHR23407">
    <property type="entry name" value="ATPASE INHIBITOR/5-FORMYLTETRAHYDROFOLATE CYCLO-LIGASE"/>
    <property type="match status" value="1"/>
</dbReference>
<dbReference type="Gene3D" id="3.40.50.10420">
    <property type="entry name" value="NagB/RpiA/CoA transferase-like"/>
    <property type="match status" value="1"/>
</dbReference>
<feature type="binding site" evidence="4">
    <location>
        <begin position="131"/>
        <end position="139"/>
    </location>
    <ligand>
        <name>ATP</name>
        <dbReference type="ChEBI" id="CHEBI:30616"/>
    </ligand>
</feature>
<dbReference type="GO" id="GO:0035999">
    <property type="term" value="P:tetrahydrofolate interconversion"/>
    <property type="evidence" value="ECO:0007669"/>
    <property type="project" value="TreeGrafter"/>
</dbReference>
<dbReference type="PIRSF" id="PIRSF006806">
    <property type="entry name" value="FTHF_cligase"/>
    <property type="match status" value="1"/>
</dbReference>
<proteinExistence type="inferred from homology"/>
<protein>
    <recommendedName>
        <fullName evidence="5">5-formyltetrahydrofolate cyclo-ligase</fullName>
        <ecNumber evidence="5">6.3.3.2</ecNumber>
    </recommendedName>
</protein>
<dbReference type="GO" id="GO:0005524">
    <property type="term" value="F:ATP binding"/>
    <property type="evidence" value="ECO:0007669"/>
    <property type="project" value="UniProtKB-KW"/>
</dbReference>
<evidence type="ECO:0000256" key="5">
    <source>
        <dbReference type="RuleBase" id="RU361279"/>
    </source>
</evidence>
<keyword evidence="2 4" id="KW-0547">Nucleotide-binding</keyword>
<evidence type="ECO:0000313" key="6">
    <source>
        <dbReference type="EMBL" id="KFN47410.1"/>
    </source>
</evidence>
<dbReference type="InterPro" id="IPR037171">
    <property type="entry name" value="NagB/RpiA_transferase-like"/>
</dbReference>
<dbReference type="InterPro" id="IPR002698">
    <property type="entry name" value="FTHF_cligase"/>
</dbReference>
<keyword evidence="5" id="KW-0460">Magnesium</keyword>
<name>A0A091BSW3_9GAMM</name>
<comment type="caution">
    <text evidence="6">The sequence shown here is derived from an EMBL/GenBank/DDBJ whole genome shotgun (WGS) entry which is preliminary data.</text>
</comment>
<comment type="catalytic activity">
    <reaction evidence="5">
        <text>(6S)-5-formyl-5,6,7,8-tetrahydrofolate + ATP = (6R)-5,10-methenyltetrahydrofolate + ADP + phosphate</text>
        <dbReference type="Rhea" id="RHEA:10488"/>
        <dbReference type="ChEBI" id="CHEBI:30616"/>
        <dbReference type="ChEBI" id="CHEBI:43474"/>
        <dbReference type="ChEBI" id="CHEBI:57455"/>
        <dbReference type="ChEBI" id="CHEBI:57457"/>
        <dbReference type="ChEBI" id="CHEBI:456216"/>
        <dbReference type="EC" id="6.3.3.2"/>
    </reaction>
</comment>
<dbReference type="AlphaFoldDB" id="A0A091BSW3"/>
<dbReference type="PATRIC" id="fig|1384056.3.peg.611"/>
<keyword evidence="3 4" id="KW-0067">ATP-binding</keyword>
<keyword evidence="7" id="KW-1185">Reference proteome</keyword>
<dbReference type="GO" id="GO:0030272">
    <property type="term" value="F:5-formyltetrahydrofolate cyclo-ligase activity"/>
    <property type="evidence" value="ECO:0007669"/>
    <property type="project" value="UniProtKB-EC"/>
</dbReference>
<evidence type="ECO:0000256" key="2">
    <source>
        <dbReference type="ARBA" id="ARBA00022741"/>
    </source>
</evidence>
<dbReference type="RefSeq" id="WP_034210745.1">
    <property type="nucleotide sequence ID" value="NZ_AVCK01000010.1"/>
</dbReference>
<dbReference type="EMBL" id="AVCK01000010">
    <property type="protein sequence ID" value="KFN47410.1"/>
    <property type="molecule type" value="Genomic_DNA"/>
</dbReference>
<dbReference type="OrthoDB" id="9801938at2"/>
<dbReference type="Pfam" id="PF01812">
    <property type="entry name" value="5-FTHF_cyc-lig"/>
    <property type="match status" value="1"/>
</dbReference>
<dbReference type="Proteomes" id="UP000029393">
    <property type="component" value="Unassembled WGS sequence"/>
</dbReference>
<dbReference type="GO" id="GO:0046872">
    <property type="term" value="F:metal ion binding"/>
    <property type="evidence" value="ECO:0007669"/>
    <property type="project" value="UniProtKB-KW"/>
</dbReference>
<accession>A0A091BSW3</accession>
<dbReference type="eggNOG" id="COG0212">
    <property type="taxonomic scope" value="Bacteria"/>
</dbReference>
<dbReference type="EC" id="6.3.3.2" evidence="5"/>
<feature type="binding site" evidence="4">
    <location>
        <begin position="5"/>
        <end position="9"/>
    </location>
    <ligand>
        <name>ATP</name>
        <dbReference type="ChEBI" id="CHEBI:30616"/>
    </ligand>
</feature>
<evidence type="ECO:0000256" key="3">
    <source>
        <dbReference type="ARBA" id="ARBA00022840"/>
    </source>
</evidence>
<organism evidence="6 7">
    <name type="scientific">Arenimonas metalli CF5-1</name>
    <dbReference type="NCBI Taxonomy" id="1384056"/>
    <lineage>
        <taxon>Bacteria</taxon>
        <taxon>Pseudomonadati</taxon>
        <taxon>Pseudomonadota</taxon>
        <taxon>Gammaproteobacteria</taxon>
        <taxon>Lysobacterales</taxon>
        <taxon>Lysobacteraceae</taxon>
        <taxon>Arenimonas</taxon>
    </lineage>
</organism>
<keyword evidence="5" id="KW-0479">Metal-binding</keyword>
<evidence type="ECO:0000256" key="1">
    <source>
        <dbReference type="ARBA" id="ARBA00010638"/>
    </source>
</evidence>
<evidence type="ECO:0000256" key="4">
    <source>
        <dbReference type="PIRSR" id="PIRSR006806-1"/>
    </source>
</evidence>
<dbReference type="NCBIfam" id="TIGR02727">
    <property type="entry name" value="MTHFS_bact"/>
    <property type="match status" value="1"/>
</dbReference>
<comment type="similarity">
    <text evidence="1 5">Belongs to the 5-formyltetrahydrofolate cyclo-ligase family.</text>
</comment>
<reference evidence="6 7" key="1">
    <citation type="submission" date="2013-09" db="EMBL/GenBank/DDBJ databases">
        <title>Genome sequencing of Arenimonas metalli.</title>
        <authorList>
            <person name="Chen F."/>
            <person name="Wang G."/>
        </authorList>
    </citation>
    <scope>NUCLEOTIDE SEQUENCE [LARGE SCALE GENOMIC DNA]</scope>
    <source>
        <strain evidence="6 7">CF5-1</strain>
    </source>
</reference>
<dbReference type="InterPro" id="IPR024185">
    <property type="entry name" value="FTHF_cligase-like_sf"/>
</dbReference>
<feature type="binding site" evidence="4">
    <location>
        <position position="56"/>
    </location>
    <ligand>
        <name>substrate</name>
    </ligand>
</feature>
<dbReference type="GO" id="GO:0009396">
    <property type="term" value="P:folic acid-containing compound biosynthetic process"/>
    <property type="evidence" value="ECO:0007669"/>
    <property type="project" value="TreeGrafter"/>
</dbReference>
<sequence>MTSTRADLRAELRARRAALRPGERLAAADAVARHLGERPELREPGYVAGYWAVNGELPLHAVQLRLAPGQVWCLPVAMPDGDLRFAPWRAGDPLAPNRYGIPEPVADTTLAPADMAVVLLPLLGFARDGTRLGMGGGYYDRAFGFRRGRAAPPRLVGVGYACQETDGLVAEDWDVPLDAIATEAGFHAFGR</sequence>
<dbReference type="PANTHER" id="PTHR23407:SF1">
    <property type="entry name" value="5-FORMYLTETRAHYDROFOLATE CYCLO-LIGASE"/>
    <property type="match status" value="1"/>
</dbReference>
<comment type="cofactor">
    <cofactor evidence="5">
        <name>Mg(2+)</name>
        <dbReference type="ChEBI" id="CHEBI:18420"/>
    </cofactor>
</comment>
<dbReference type="SUPFAM" id="SSF100950">
    <property type="entry name" value="NagB/RpiA/CoA transferase-like"/>
    <property type="match status" value="1"/>
</dbReference>